<keyword evidence="2" id="KW-1185">Reference proteome</keyword>
<dbReference type="Proteomes" id="UP000235145">
    <property type="component" value="Unassembled WGS sequence"/>
</dbReference>
<dbReference type="PANTHER" id="PTHR10775">
    <property type="entry name" value="OS08G0208400 PROTEIN"/>
    <property type="match status" value="1"/>
</dbReference>
<comment type="caution">
    <text evidence="1">The sequence shown here is derived from an EMBL/GenBank/DDBJ whole genome shotgun (WGS) entry which is preliminary data.</text>
</comment>
<dbReference type="PANTHER" id="PTHR10775:SF179">
    <property type="entry name" value="TRANSPOSON, EN_SPM-LIKE, TRANSPOSASE-ASSOCIATED DOMAIN PROTEIN"/>
    <property type="match status" value="1"/>
</dbReference>
<evidence type="ECO:0000313" key="1">
    <source>
        <dbReference type="EMBL" id="KAJ0227952.1"/>
    </source>
</evidence>
<evidence type="ECO:0000313" key="2">
    <source>
        <dbReference type="Proteomes" id="UP000235145"/>
    </source>
</evidence>
<name>A0A9R1WSF4_LACSA</name>
<reference evidence="1 2" key="1">
    <citation type="journal article" date="2017" name="Nat. Commun.">
        <title>Genome assembly with in vitro proximity ligation data and whole-genome triplication in lettuce.</title>
        <authorList>
            <person name="Reyes-Chin-Wo S."/>
            <person name="Wang Z."/>
            <person name="Yang X."/>
            <person name="Kozik A."/>
            <person name="Arikit S."/>
            <person name="Song C."/>
            <person name="Xia L."/>
            <person name="Froenicke L."/>
            <person name="Lavelle D.O."/>
            <person name="Truco M.J."/>
            <person name="Xia R."/>
            <person name="Zhu S."/>
            <person name="Xu C."/>
            <person name="Xu H."/>
            <person name="Xu X."/>
            <person name="Cox K."/>
            <person name="Korf I."/>
            <person name="Meyers B.C."/>
            <person name="Michelmore R.W."/>
        </authorList>
    </citation>
    <scope>NUCLEOTIDE SEQUENCE [LARGE SCALE GENOMIC DNA]</scope>
    <source>
        <strain evidence="2">cv. Salinas</strain>
        <tissue evidence="1">Seedlings</tissue>
    </source>
</reference>
<proteinExistence type="predicted"/>
<evidence type="ECO:0008006" key="3">
    <source>
        <dbReference type="Google" id="ProtNLM"/>
    </source>
</evidence>
<protein>
    <recommendedName>
        <fullName evidence="3">Transposase-associated domain-containing protein</fullName>
    </recommendedName>
</protein>
<dbReference type="EMBL" id="NBSK02000001">
    <property type="protein sequence ID" value="KAJ0227952.1"/>
    <property type="molecule type" value="Genomic_DNA"/>
</dbReference>
<dbReference type="AlphaFoldDB" id="A0A9R1WSF4"/>
<organism evidence="1 2">
    <name type="scientific">Lactuca sativa</name>
    <name type="common">Garden lettuce</name>
    <dbReference type="NCBI Taxonomy" id="4236"/>
    <lineage>
        <taxon>Eukaryota</taxon>
        <taxon>Viridiplantae</taxon>
        <taxon>Streptophyta</taxon>
        <taxon>Embryophyta</taxon>
        <taxon>Tracheophyta</taxon>
        <taxon>Spermatophyta</taxon>
        <taxon>Magnoliopsida</taxon>
        <taxon>eudicotyledons</taxon>
        <taxon>Gunneridae</taxon>
        <taxon>Pentapetalae</taxon>
        <taxon>asterids</taxon>
        <taxon>campanulids</taxon>
        <taxon>Asterales</taxon>
        <taxon>Asteraceae</taxon>
        <taxon>Cichorioideae</taxon>
        <taxon>Cichorieae</taxon>
        <taxon>Lactucinae</taxon>
        <taxon>Lactuca</taxon>
    </lineage>
</organism>
<sequence>MGTSNVVDSMSMNTEMPTDDVETVEMVEVVEENFIGNPDKFRELIEDVEKPLYTECHNFTKLSAINQLLNLKSKYGVSDKCFTELLVLIKSMLPEGNEMYSCTYEAKKEFKAMGSGYTKIHACVNNCILYRNKYTNLLACPTCGKSRWKVDEQKNKIYNNIPAKVLSYFPIILRLKRLFQSKTTTKDLTWHETKRKVDIGILSHPADSPA</sequence>
<accession>A0A9R1WSF4</accession>
<gene>
    <name evidence="1" type="ORF">LSAT_V11C100036590</name>
</gene>